<keyword evidence="3 5" id="KW-0560">Oxidoreductase</keyword>
<dbReference type="GO" id="GO:0004029">
    <property type="term" value="F:aldehyde dehydrogenase (NAD+) activity"/>
    <property type="evidence" value="ECO:0007669"/>
    <property type="project" value="TreeGrafter"/>
</dbReference>
<evidence type="ECO:0000313" key="11">
    <source>
        <dbReference type="Proteomes" id="UP000020467"/>
    </source>
</evidence>
<dbReference type="FunFam" id="3.40.309.10:FF:000025">
    <property type="entry name" value="Aldehyde dehydrogenase"/>
    <property type="match status" value="1"/>
</dbReference>
<dbReference type="FunFam" id="3.40.605.10:FF:000004">
    <property type="entry name" value="Aldehyde dehydrogenase"/>
    <property type="match status" value="1"/>
</dbReference>
<evidence type="ECO:0000256" key="2">
    <source>
        <dbReference type="ARBA" id="ARBA00022746"/>
    </source>
</evidence>
<dbReference type="InterPro" id="IPR016163">
    <property type="entry name" value="Ald_DH_C"/>
</dbReference>
<evidence type="ECO:0000256" key="3">
    <source>
        <dbReference type="ARBA" id="ARBA00023002"/>
    </source>
</evidence>
<dbReference type="PANTHER" id="PTHR43570">
    <property type="entry name" value="ALDEHYDE DEHYDROGENASE"/>
    <property type="match status" value="1"/>
</dbReference>
<dbReference type="InterPro" id="IPR016162">
    <property type="entry name" value="Ald_DH_N"/>
</dbReference>
<feature type="active site" evidence="6 7">
    <location>
        <position position="230"/>
    </location>
</feature>
<dbReference type="AlphaFoldDB" id="A0A010SG27"/>
<accession>A0A010SG27</accession>
<dbReference type="Gene3D" id="3.40.309.10">
    <property type="entry name" value="Aldehyde Dehydrogenase, Chain A, domain 2"/>
    <property type="match status" value="1"/>
</dbReference>
<evidence type="ECO:0000256" key="8">
    <source>
        <dbReference type="RuleBase" id="RU003345"/>
    </source>
</evidence>
<dbReference type="Proteomes" id="UP000020467">
    <property type="component" value="Unassembled WGS sequence"/>
</dbReference>
<dbReference type="KEGG" id="cfj:CFIO01_01475"/>
<dbReference type="PANTHER" id="PTHR43570:SF11">
    <property type="entry name" value="ALDEHYDE DEHYDROGENASE"/>
    <property type="match status" value="1"/>
</dbReference>
<dbReference type="EMBL" id="JARH01000222">
    <property type="protein sequence ID" value="EXF83748.1"/>
    <property type="molecule type" value="Genomic_DNA"/>
</dbReference>
<dbReference type="GO" id="GO:0006081">
    <property type="term" value="P:aldehyde metabolic process"/>
    <property type="evidence" value="ECO:0007669"/>
    <property type="project" value="InterPro"/>
</dbReference>
<dbReference type="PROSITE" id="PS00687">
    <property type="entry name" value="ALDEHYDE_DEHYDR_GLU"/>
    <property type="match status" value="1"/>
</dbReference>
<organism evidence="10 11">
    <name type="scientific">Colletotrichum fioriniae PJ7</name>
    <dbReference type="NCBI Taxonomy" id="1445577"/>
    <lineage>
        <taxon>Eukaryota</taxon>
        <taxon>Fungi</taxon>
        <taxon>Dikarya</taxon>
        <taxon>Ascomycota</taxon>
        <taxon>Pezizomycotina</taxon>
        <taxon>Sordariomycetes</taxon>
        <taxon>Hypocreomycetidae</taxon>
        <taxon>Glomerellales</taxon>
        <taxon>Glomerellaceae</taxon>
        <taxon>Colletotrichum</taxon>
        <taxon>Colletotrichum acutatum species complex</taxon>
    </lineage>
</organism>
<comment type="caution">
    <text evidence="10">The sequence shown here is derived from an EMBL/GenBank/DDBJ whole genome shotgun (WGS) entry which is preliminary data.</text>
</comment>
<evidence type="ECO:0000256" key="5">
    <source>
        <dbReference type="PIRNR" id="PIRNR036492"/>
    </source>
</evidence>
<dbReference type="eggNOG" id="KOG2456">
    <property type="taxonomic scope" value="Eukaryota"/>
</dbReference>
<keyword evidence="4" id="KW-0520">NAD</keyword>
<evidence type="ECO:0000256" key="4">
    <source>
        <dbReference type="ARBA" id="ARBA00023027"/>
    </source>
</evidence>
<feature type="domain" description="Aldehyde dehydrogenase" evidence="9">
    <location>
        <begin position="4"/>
        <end position="450"/>
    </location>
</feature>
<dbReference type="InterPro" id="IPR015590">
    <property type="entry name" value="Aldehyde_DH_dom"/>
</dbReference>
<keyword evidence="2" id="KW-0125">Carotenoid biosynthesis</keyword>
<evidence type="ECO:0000256" key="7">
    <source>
        <dbReference type="PROSITE-ProRule" id="PRU10007"/>
    </source>
</evidence>
<dbReference type="OrthoDB" id="440325at2759"/>
<dbReference type="Pfam" id="PF00171">
    <property type="entry name" value="Aldedh"/>
    <property type="match status" value="1"/>
</dbReference>
<dbReference type="InterPro" id="IPR016161">
    <property type="entry name" value="Ald_DH/histidinol_DH"/>
</dbReference>
<keyword evidence="11" id="KW-1185">Reference proteome</keyword>
<dbReference type="InterPro" id="IPR012394">
    <property type="entry name" value="Aldehyde_DH_NAD(P)"/>
</dbReference>
<dbReference type="STRING" id="1445577.A0A010SG27"/>
<name>A0A010SG27_9PEZI</name>
<sequence>MAHKQPHASSSIPSFESTTLEDISTAVKVVQATFKSQKTKDVEFRLTQLRKLYWGLKDNIDLLRDSLKCDLNRPVHDAHVSDIDWSIYDCMFAIQNLKAWVKDDNNIDVALPFSLLRPRIRKEPLGTVLIIGTYNFPVQLNICPLIGAIAAGCTAVVKPSENAPATAMVLTRIIKGYLDPDSYRIVNGAIPETTALLNEKWNKILYTGGVNVAKIISKKAAETLTPVCLELGGKNPAFVTSHADLRLAARRLLWGKTLNAGQVCVSHNYVLIERALVKPFINFLQESYINFFPKGARESPDFCRIINAQHFDRMKRMLDSTRGQIVLGGETDRDDLYIAPTAVLVESEDDVMIQEESFGPIWAILPYDNIDDAIAVANATDSTPLALMAFGSKAENEKVLSGVTSGGATLNDAFMHAAVHTFPFGGVGTSGNGSYRGKASFDCFTHRRTVAETPGWADKIFRVRYMPYLESELKMSQWLGDVKPDFDRDGRQIFGLKSLVGSVLRVGSDSGTGALFRWTIIGVGSWLLYDRSWA</sequence>
<proteinExistence type="inferred from homology"/>
<evidence type="ECO:0000313" key="10">
    <source>
        <dbReference type="EMBL" id="EXF83748.1"/>
    </source>
</evidence>
<reference evidence="10 11" key="1">
    <citation type="submission" date="2014-02" db="EMBL/GenBank/DDBJ databases">
        <title>The genome sequence of Colletotrichum fioriniae PJ7.</title>
        <authorList>
            <person name="Baroncelli R."/>
            <person name="Thon M.R."/>
        </authorList>
    </citation>
    <scope>NUCLEOTIDE SEQUENCE [LARGE SCALE GENOMIC DNA]</scope>
    <source>
        <strain evidence="10 11">PJ7</strain>
    </source>
</reference>
<gene>
    <name evidence="10" type="ORF">CFIO01_01475</name>
</gene>
<feature type="active site" evidence="6">
    <location>
        <position position="264"/>
    </location>
</feature>
<dbReference type="GO" id="GO:0005737">
    <property type="term" value="C:cytoplasm"/>
    <property type="evidence" value="ECO:0007669"/>
    <property type="project" value="TreeGrafter"/>
</dbReference>
<dbReference type="SUPFAM" id="SSF53720">
    <property type="entry name" value="ALDH-like"/>
    <property type="match status" value="1"/>
</dbReference>
<dbReference type="InterPro" id="IPR029510">
    <property type="entry name" value="Ald_DH_CS_GLU"/>
</dbReference>
<dbReference type="PIRSF" id="PIRSF036492">
    <property type="entry name" value="ALDH"/>
    <property type="match status" value="1"/>
</dbReference>
<dbReference type="GO" id="GO:0016117">
    <property type="term" value="P:carotenoid biosynthetic process"/>
    <property type="evidence" value="ECO:0007669"/>
    <property type="project" value="UniProtKB-KW"/>
</dbReference>
<comment type="similarity">
    <text evidence="1 5 8">Belongs to the aldehyde dehydrogenase family.</text>
</comment>
<dbReference type="HOGENOM" id="CLU_005391_3_1_1"/>
<evidence type="ECO:0000259" key="9">
    <source>
        <dbReference type="Pfam" id="PF00171"/>
    </source>
</evidence>
<evidence type="ECO:0000256" key="6">
    <source>
        <dbReference type="PIRSR" id="PIRSR036492-1"/>
    </source>
</evidence>
<dbReference type="Gene3D" id="3.40.605.10">
    <property type="entry name" value="Aldehyde Dehydrogenase, Chain A, domain 1"/>
    <property type="match status" value="1"/>
</dbReference>
<dbReference type="CDD" id="cd07135">
    <property type="entry name" value="ALDH_F14-YMR110C"/>
    <property type="match status" value="1"/>
</dbReference>
<evidence type="ECO:0000256" key="1">
    <source>
        <dbReference type="ARBA" id="ARBA00009986"/>
    </source>
</evidence>
<protein>
    <recommendedName>
        <fullName evidence="5">Aldehyde dehydrogenase</fullName>
    </recommendedName>
</protein>